<dbReference type="STRING" id="161398.PP2015_2587"/>
<feature type="transmembrane region" description="Helical" evidence="10">
    <location>
        <begin position="295"/>
        <end position="321"/>
    </location>
</feature>
<evidence type="ECO:0000256" key="1">
    <source>
        <dbReference type="ARBA" id="ARBA00004651"/>
    </source>
</evidence>
<dbReference type="GO" id="GO:0005886">
    <property type="term" value="C:plasma membrane"/>
    <property type="evidence" value="ECO:0007669"/>
    <property type="project" value="UniProtKB-SubCell"/>
</dbReference>
<keyword evidence="6 10" id="KW-1133">Transmembrane helix</keyword>
<evidence type="ECO:0000256" key="9">
    <source>
        <dbReference type="SAM" id="MobiDB-lite"/>
    </source>
</evidence>
<evidence type="ECO:0000256" key="10">
    <source>
        <dbReference type="SAM" id="Phobius"/>
    </source>
</evidence>
<dbReference type="PATRIC" id="fig|161398.10.peg.2643"/>
<evidence type="ECO:0000256" key="8">
    <source>
        <dbReference type="ARBA" id="ARBA00038152"/>
    </source>
</evidence>
<comment type="subcellular location">
    <subcellularLocation>
        <location evidence="1">Cell membrane</location>
        <topology evidence="1">Multi-pass membrane protein</topology>
    </subcellularLocation>
</comment>
<evidence type="ECO:0000313" key="13">
    <source>
        <dbReference type="Proteomes" id="UP000061457"/>
    </source>
</evidence>
<dbReference type="Gene3D" id="3.90.550.10">
    <property type="entry name" value="Spore Coat Polysaccharide Biosynthesis Protein SpsA, Chain A"/>
    <property type="match status" value="1"/>
</dbReference>
<dbReference type="OrthoDB" id="9811884at2"/>
<keyword evidence="13" id="KW-1185">Reference proteome</keyword>
<dbReference type="Pfam" id="PF00535">
    <property type="entry name" value="Glycos_transf_2"/>
    <property type="match status" value="1"/>
</dbReference>
<feature type="region of interest" description="Disordered" evidence="9">
    <location>
        <begin position="1"/>
        <end position="26"/>
    </location>
</feature>
<comment type="similarity">
    <text evidence="8">Belongs to the glycosyltransferase 2 family. GtrB subfamily.</text>
</comment>
<evidence type="ECO:0000256" key="7">
    <source>
        <dbReference type="ARBA" id="ARBA00023136"/>
    </source>
</evidence>
<keyword evidence="7 10" id="KW-0472">Membrane</keyword>
<dbReference type="InterPro" id="IPR029044">
    <property type="entry name" value="Nucleotide-diphossugar_trans"/>
</dbReference>
<feature type="domain" description="Glycosyltransferase 2-like" evidence="11">
    <location>
        <begin position="37"/>
        <end position="200"/>
    </location>
</feature>
<keyword evidence="4 12" id="KW-0808">Transferase</keyword>
<dbReference type="KEGG" id="pphe:PP2015_2587"/>
<accession>A0A0S2K4U0</accession>
<feature type="transmembrane region" description="Helical" evidence="10">
    <location>
        <begin position="262"/>
        <end position="283"/>
    </location>
</feature>
<keyword evidence="5 10" id="KW-0812">Transmembrane</keyword>
<dbReference type="PANTHER" id="PTHR48090">
    <property type="entry name" value="UNDECAPRENYL-PHOSPHATE 4-DEOXY-4-FORMAMIDO-L-ARABINOSE TRANSFERASE-RELATED"/>
    <property type="match status" value="1"/>
</dbReference>
<evidence type="ECO:0000256" key="2">
    <source>
        <dbReference type="ARBA" id="ARBA00022475"/>
    </source>
</evidence>
<dbReference type="PANTHER" id="PTHR48090:SF1">
    <property type="entry name" value="PROPHAGE BACTOPRENOL GLUCOSYL TRANSFERASE HOMOLOG"/>
    <property type="match status" value="1"/>
</dbReference>
<evidence type="ECO:0000259" key="11">
    <source>
        <dbReference type="Pfam" id="PF00535"/>
    </source>
</evidence>
<gene>
    <name evidence="12" type="ORF">PP2015_2587</name>
</gene>
<dbReference type="RefSeq" id="WP_083496591.1">
    <property type="nucleotide sequence ID" value="NZ_CP013187.1"/>
</dbReference>
<dbReference type="EMBL" id="CP013187">
    <property type="protein sequence ID" value="ALO43076.1"/>
    <property type="molecule type" value="Genomic_DNA"/>
</dbReference>
<evidence type="ECO:0000256" key="6">
    <source>
        <dbReference type="ARBA" id="ARBA00022989"/>
    </source>
</evidence>
<evidence type="ECO:0000256" key="5">
    <source>
        <dbReference type="ARBA" id="ARBA00022692"/>
    </source>
</evidence>
<evidence type="ECO:0000256" key="4">
    <source>
        <dbReference type="ARBA" id="ARBA00022679"/>
    </source>
</evidence>
<dbReference type="AlphaFoldDB" id="A0A0S2K4U0"/>
<sequence>MTPLSLVKLSPSSDTQSQKAVSIEQQKEGTQNKPVISLIVPVFNEQEVLRAFHHRVCSVSAGIKQCHFELVYIDDGSHDDSWQILQSLTHQFCDVRCLQLSRNFGKEAAVTAGLEHATGDAVVLLDADLQDPPELLPEMIQAWQQGADVVNMKRASRQGESWFKIASAHAYYRLLNWVSDSPVAEDVGDFRLLSRNVVEAIKQLPERNRYMKGLMSWPGFKQITLEFERPERAAGTTKWNYFQLIKLALSGITSFSVKPLRFATWMGALVSLYAFIFAAWVVIKTLVFGEVVQGYPSMMLTMLALGGVQLLAIGILGEYIARLFTEAKQRPIYLVMTEHYKPCHTAEQRHEV</sequence>
<evidence type="ECO:0000256" key="3">
    <source>
        <dbReference type="ARBA" id="ARBA00022676"/>
    </source>
</evidence>
<feature type="compositionally biased region" description="Polar residues" evidence="9">
    <location>
        <begin position="10"/>
        <end position="26"/>
    </location>
</feature>
<reference evidence="12 13" key="1">
    <citation type="submission" date="2015-11" db="EMBL/GenBank/DDBJ databases">
        <authorList>
            <person name="Zhang Y."/>
            <person name="Guo Z."/>
        </authorList>
    </citation>
    <scope>NUCLEOTIDE SEQUENCE [LARGE SCALE GENOMIC DNA]</scope>
    <source>
        <strain evidence="12 13">KCTC 12086</strain>
    </source>
</reference>
<dbReference type="CDD" id="cd04187">
    <property type="entry name" value="DPM1_like_bac"/>
    <property type="match status" value="1"/>
</dbReference>
<dbReference type="GO" id="GO:0016757">
    <property type="term" value="F:glycosyltransferase activity"/>
    <property type="evidence" value="ECO:0007669"/>
    <property type="project" value="UniProtKB-KW"/>
</dbReference>
<proteinExistence type="inferred from homology"/>
<protein>
    <submittedName>
        <fullName evidence="12">Glycosyl transferase, group 2 family protein</fullName>
    </submittedName>
</protein>
<evidence type="ECO:0000313" key="12">
    <source>
        <dbReference type="EMBL" id="ALO43076.1"/>
    </source>
</evidence>
<keyword evidence="3" id="KW-0328">Glycosyltransferase</keyword>
<dbReference type="InterPro" id="IPR001173">
    <property type="entry name" value="Glyco_trans_2-like"/>
</dbReference>
<keyword evidence="2" id="KW-1003">Cell membrane</keyword>
<dbReference type="Proteomes" id="UP000061457">
    <property type="component" value="Chromosome I"/>
</dbReference>
<organism evidence="12 13">
    <name type="scientific">Pseudoalteromonas phenolica</name>
    <dbReference type="NCBI Taxonomy" id="161398"/>
    <lineage>
        <taxon>Bacteria</taxon>
        <taxon>Pseudomonadati</taxon>
        <taxon>Pseudomonadota</taxon>
        <taxon>Gammaproteobacteria</taxon>
        <taxon>Alteromonadales</taxon>
        <taxon>Pseudoalteromonadaceae</taxon>
        <taxon>Pseudoalteromonas</taxon>
    </lineage>
</organism>
<dbReference type="FunFam" id="3.90.550.10:FF:000079">
    <property type="entry name" value="Probable glycosyl transferase"/>
    <property type="match status" value="1"/>
</dbReference>
<dbReference type="SUPFAM" id="SSF53448">
    <property type="entry name" value="Nucleotide-diphospho-sugar transferases"/>
    <property type="match status" value="1"/>
</dbReference>
<dbReference type="InterPro" id="IPR050256">
    <property type="entry name" value="Glycosyltransferase_2"/>
</dbReference>
<name>A0A0S2K4U0_9GAMM</name>